<evidence type="ECO:0000256" key="5">
    <source>
        <dbReference type="ARBA" id="ARBA00022729"/>
    </source>
</evidence>
<feature type="domain" description="TonB-dependent receptor-like beta-barrel" evidence="13">
    <location>
        <begin position="288"/>
        <end position="683"/>
    </location>
</feature>
<dbReference type="CDD" id="cd01347">
    <property type="entry name" value="ligand_gated_channel"/>
    <property type="match status" value="1"/>
</dbReference>
<sequence length="718" mass="78366">MDEGMNTNTFKFNPIKYAGFCLPLLGLVTTQAVAEENDSGNVMVVTASGVEQRFKDAPASISVVTSEQLEKEMGTASTDLADILERVAGVSKAIGTDVSSGIQLRGMPASYTLLLVDGKRIGSSNGLKTTQQNYFDDINWIPVESIERIEIVRGPMSTLYGSDAMGGVVNIITKKNNKEWNGALTIGTRQPEDSKSGETTTYTGSVGGPLGNGFTLRMNGSWNKRDADKTDTSALRWGSGQEGKKRYSYGADLSWDITDNHQVSIGTLQGTEEGIPGETLDGDEVGLRGISKLERENYSAAYRGLFDFGSVRLTAYENKYKNSASDVPVISGGALVGTEDTKIRGKDKIIEGDINLPFELWLPHNVTIGGQWMKEELNNPRSMGTNKYAAASYGKHTGEATSKGVFVEDQIGLLDDLTLTLGVRYDDTEYGDQTTPRAYLVYQANDYLTLKGGYSEGFKAPTIRQASPGFVEESKGAGCNGYADYTGGGCYIVSNGNLKPETSENWEVGALFNYEGWDAGITFFDSRFKNKLATAPIGYITGDKSGRYWLERVNLDSARTQGIEGNLNIPLISEPKGQFLQKLTLRNNYTRMIKAEDDQGVMLVTTPKFTSYSSLDWSVTQDLDFSFSAHYYGKMLGLNNKADQESRGSTATARIRNSYTLYGLSGQYKITKNFRFNAGIDNLFDKDLVSSEPSGSASSGNNYYVPGRTYYASITASF</sequence>
<dbReference type="InterPro" id="IPR036942">
    <property type="entry name" value="Beta-barrel_TonB_sf"/>
</dbReference>
<evidence type="ECO:0000256" key="2">
    <source>
        <dbReference type="ARBA" id="ARBA00022448"/>
    </source>
</evidence>
<dbReference type="InterPro" id="IPR000531">
    <property type="entry name" value="Beta-barrel_TonB"/>
</dbReference>
<dbReference type="PROSITE" id="PS52016">
    <property type="entry name" value="TONB_DEPENDENT_REC_3"/>
    <property type="match status" value="1"/>
</dbReference>
<proteinExistence type="inferred from homology"/>
<dbReference type="Pfam" id="PF07715">
    <property type="entry name" value="Plug"/>
    <property type="match status" value="1"/>
</dbReference>
<reference evidence="15 16" key="1">
    <citation type="submission" date="2019-03" db="EMBL/GenBank/DDBJ databases">
        <title>Pragia sp. nov. isolated from the gut tract of Carduelis flavirostris.</title>
        <authorList>
            <person name="Ge Y."/>
        </authorList>
    </citation>
    <scope>NUCLEOTIDE SEQUENCE [LARGE SCALE GENOMIC DNA]</scope>
    <source>
        <strain evidence="15 16">CF-458</strain>
    </source>
</reference>
<protein>
    <submittedName>
        <fullName evidence="15">TonB-dependent receptor</fullName>
    </submittedName>
</protein>
<dbReference type="Proteomes" id="UP000293154">
    <property type="component" value="Chromosome"/>
</dbReference>
<keyword evidence="3 10" id="KW-1134">Transmembrane beta strand</keyword>
<evidence type="ECO:0000256" key="10">
    <source>
        <dbReference type="PROSITE-ProRule" id="PRU01360"/>
    </source>
</evidence>
<feature type="domain" description="TonB-dependent receptor plug" evidence="14">
    <location>
        <begin position="55"/>
        <end position="168"/>
    </location>
</feature>
<dbReference type="InterPro" id="IPR012910">
    <property type="entry name" value="Plug_dom"/>
</dbReference>
<evidence type="ECO:0000256" key="8">
    <source>
        <dbReference type="ARBA" id="ARBA00023136"/>
    </source>
</evidence>
<evidence type="ECO:0000256" key="4">
    <source>
        <dbReference type="ARBA" id="ARBA00022692"/>
    </source>
</evidence>
<evidence type="ECO:0000259" key="13">
    <source>
        <dbReference type="Pfam" id="PF00593"/>
    </source>
</evidence>
<dbReference type="EMBL" id="CP034752">
    <property type="protein sequence ID" value="QBH95881.1"/>
    <property type="molecule type" value="Genomic_DNA"/>
</dbReference>
<keyword evidence="4 10" id="KW-0812">Transmembrane</keyword>
<comment type="subcellular location">
    <subcellularLocation>
        <location evidence="1 10">Cell outer membrane</location>
        <topology evidence="1 10">Multi-pass membrane protein</topology>
    </subcellularLocation>
</comment>
<evidence type="ECO:0000256" key="3">
    <source>
        <dbReference type="ARBA" id="ARBA00022452"/>
    </source>
</evidence>
<evidence type="ECO:0000256" key="11">
    <source>
        <dbReference type="RuleBase" id="RU003357"/>
    </source>
</evidence>
<evidence type="ECO:0000256" key="9">
    <source>
        <dbReference type="ARBA" id="ARBA00023237"/>
    </source>
</evidence>
<dbReference type="Gene3D" id="2.40.170.20">
    <property type="entry name" value="TonB-dependent receptor, beta-barrel domain"/>
    <property type="match status" value="1"/>
</dbReference>
<dbReference type="KEGG" id="prag:EKN56_05375"/>
<dbReference type="AlphaFoldDB" id="A0A411WHX3"/>
<dbReference type="Gene3D" id="2.170.130.10">
    <property type="entry name" value="TonB-dependent receptor, plug domain"/>
    <property type="match status" value="1"/>
</dbReference>
<keyword evidence="8 10" id="KW-0472">Membrane</keyword>
<evidence type="ECO:0000256" key="7">
    <source>
        <dbReference type="ARBA" id="ARBA00023077"/>
    </source>
</evidence>
<evidence type="ECO:0000256" key="6">
    <source>
        <dbReference type="ARBA" id="ARBA00023065"/>
    </source>
</evidence>
<dbReference type="OrthoDB" id="9764669at2"/>
<dbReference type="InterPro" id="IPR039426">
    <property type="entry name" value="TonB-dep_rcpt-like"/>
</dbReference>
<dbReference type="GO" id="GO:0015344">
    <property type="term" value="F:siderophore uptake transmembrane transporter activity"/>
    <property type="evidence" value="ECO:0007669"/>
    <property type="project" value="TreeGrafter"/>
</dbReference>
<dbReference type="InterPro" id="IPR037066">
    <property type="entry name" value="Plug_dom_sf"/>
</dbReference>
<evidence type="ECO:0000256" key="1">
    <source>
        <dbReference type="ARBA" id="ARBA00004571"/>
    </source>
</evidence>
<accession>A0A411WHX3</accession>
<name>A0A411WHX3_9GAMM</name>
<dbReference type="GO" id="GO:0009279">
    <property type="term" value="C:cell outer membrane"/>
    <property type="evidence" value="ECO:0007669"/>
    <property type="project" value="UniProtKB-SubCell"/>
</dbReference>
<organism evidence="15 16">
    <name type="scientific">Limnobaculum zhutongyuii</name>
    <dbReference type="NCBI Taxonomy" id="2498113"/>
    <lineage>
        <taxon>Bacteria</taxon>
        <taxon>Pseudomonadati</taxon>
        <taxon>Pseudomonadota</taxon>
        <taxon>Gammaproteobacteria</taxon>
        <taxon>Enterobacterales</taxon>
        <taxon>Budviciaceae</taxon>
        <taxon>Limnobaculum</taxon>
    </lineage>
</organism>
<evidence type="ECO:0000313" key="16">
    <source>
        <dbReference type="Proteomes" id="UP000293154"/>
    </source>
</evidence>
<keyword evidence="7 11" id="KW-0798">TonB box</keyword>
<keyword evidence="16" id="KW-1185">Reference proteome</keyword>
<keyword evidence="5" id="KW-0732">Signal</keyword>
<evidence type="ECO:0000256" key="12">
    <source>
        <dbReference type="SAM" id="MobiDB-lite"/>
    </source>
</evidence>
<evidence type="ECO:0000313" key="15">
    <source>
        <dbReference type="EMBL" id="QBH95881.1"/>
    </source>
</evidence>
<keyword evidence="9 10" id="KW-0998">Cell outer membrane</keyword>
<dbReference type="GO" id="GO:0044718">
    <property type="term" value="P:siderophore transmembrane transport"/>
    <property type="evidence" value="ECO:0007669"/>
    <property type="project" value="TreeGrafter"/>
</dbReference>
<keyword evidence="6" id="KW-0406">Ion transport</keyword>
<dbReference type="SUPFAM" id="SSF56935">
    <property type="entry name" value="Porins"/>
    <property type="match status" value="1"/>
</dbReference>
<keyword evidence="15" id="KW-0675">Receptor</keyword>
<dbReference type="PANTHER" id="PTHR30069">
    <property type="entry name" value="TONB-DEPENDENT OUTER MEMBRANE RECEPTOR"/>
    <property type="match status" value="1"/>
</dbReference>
<gene>
    <name evidence="15" type="ORF">EKN56_05375</name>
</gene>
<feature type="region of interest" description="Disordered" evidence="12">
    <location>
        <begin position="187"/>
        <end position="206"/>
    </location>
</feature>
<dbReference type="PANTHER" id="PTHR30069:SF53">
    <property type="entry name" value="COLICIN I RECEPTOR-RELATED"/>
    <property type="match status" value="1"/>
</dbReference>
<keyword evidence="2 10" id="KW-0813">Transport</keyword>
<evidence type="ECO:0000259" key="14">
    <source>
        <dbReference type="Pfam" id="PF07715"/>
    </source>
</evidence>
<dbReference type="Pfam" id="PF00593">
    <property type="entry name" value="TonB_dep_Rec_b-barrel"/>
    <property type="match status" value="1"/>
</dbReference>
<comment type="similarity">
    <text evidence="10 11">Belongs to the TonB-dependent receptor family.</text>
</comment>